<dbReference type="Gene3D" id="3.80.10.10">
    <property type="entry name" value="Ribonuclease Inhibitor"/>
    <property type="match status" value="1"/>
</dbReference>
<dbReference type="STRING" id="4097.A0A1S4DDR6"/>
<dbReference type="SUPFAM" id="SSF81383">
    <property type="entry name" value="F-box domain"/>
    <property type="match status" value="1"/>
</dbReference>
<dbReference type="InterPro" id="IPR036047">
    <property type="entry name" value="F-box-like_dom_sf"/>
</dbReference>
<dbReference type="PANTHER" id="PTHR32212">
    <property type="entry name" value="CYCLIN-LIKE F-BOX"/>
    <property type="match status" value="1"/>
</dbReference>
<dbReference type="InterPro" id="IPR001810">
    <property type="entry name" value="F-box_dom"/>
</dbReference>
<dbReference type="InterPro" id="IPR032675">
    <property type="entry name" value="LRR_dom_sf"/>
</dbReference>
<gene>
    <name evidence="2" type="primary">LOC107828704</name>
</gene>
<proteinExistence type="predicted"/>
<dbReference type="Pfam" id="PF12937">
    <property type="entry name" value="F-box-like"/>
    <property type="match status" value="1"/>
</dbReference>
<dbReference type="PaxDb" id="4097-A0A1S4DDR6"/>
<reference evidence="2" key="1">
    <citation type="submission" date="2025-08" db="UniProtKB">
        <authorList>
            <consortium name="RefSeq"/>
        </authorList>
    </citation>
    <scope>IDENTIFICATION</scope>
</reference>
<sequence>MTKPPKLTETVAVDDGTLHRISDLPDSLLVRILSLLPTTKDAFRSCLVSKRWQYLWTSIDNLTLVCSSTGSEKFLSFVDYALAQRTCSNIRKFHLEIWDMPSYSLHIEQWLSYVIENKVEHVVLRSIFYKLVYTLPQFFYTCSSLITLELMSCVFDKGAVISWKSLKTLLSGCLALETMELEFFHGFHHLEINNSNLKTLKLDMAWPLYEDADHSLEIVVPYLQHLKI</sequence>
<dbReference type="SMART" id="SM00256">
    <property type="entry name" value="FBOX"/>
    <property type="match status" value="1"/>
</dbReference>
<dbReference type="SUPFAM" id="SSF52047">
    <property type="entry name" value="RNI-like"/>
    <property type="match status" value="1"/>
</dbReference>
<dbReference type="OMA" id="PHINTWI"/>
<accession>A0A1S4DDR6</accession>
<dbReference type="PANTHER" id="PTHR32212:SF373">
    <property type="entry name" value="F-BOX_LRR-REPEAT PROTEIN 25-LIKE"/>
    <property type="match status" value="1"/>
</dbReference>
<dbReference type="InterPro" id="IPR053781">
    <property type="entry name" value="F-box_AtFBL13-like"/>
</dbReference>
<evidence type="ECO:0000313" key="2">
    <source>
        <dbReference type="RefSeq" id="XP_016511556.1"/>
    </source>
</evidence>
<dbReference type="KEGG" id="nta:107828704"/>
<dbReference type="AlphaFoldDB" id="A0A1S4DDR6"/>
<evidence type="ECO:0000259" key="1">
    <source>
        <dbReference type="SMART" id="SM00256"/>
    </source>
</evidence>
<dbReference type="RefSeq" id="XP_016511556.1">
    <property type="nucleotide sequence ID" value="XM_016656070.1"/>
</dbReference>
<dbReference type="OrthoDB" id="612216at2759"/>
<name>A0A1S4DDR6_TOBAC</name>
<dbReference type="CDD" id="cd22160">
    <property type="entry name" value="F-box_AtFBL13-like"/>
    <property type="match status" value="1"/>
</dbReference>
<feature type="domain" description="F-box" evidence="1">
    <location>
        <begin position="24"/>
        <end position="65"/>
    </location>
</feature>
<protein>
    <submittedName>
        <fullName evidence="2">F-box/LRR-repeat protein 25-like</fullName>
    </submittedName>
</protein>
<organism evidence="2">
    <name type="scientific">Nicotiana tabacum</name>
    <name type="common">Common tobacco</name>
    <dbReference type="NCBI Taxonomy" id="4097"/>
    <lineage>
        <taxon>Eukaryota</taxon>
        <taxon>Viridiplantae</taxon>
        <taxon>Streptophyta</taxon>
        <taxon>Embryophyta</taxon>
        <taxon>Tracheophyta</taxon>
        <taxon>Spermatophyta</taxon>
        <taxon>Magnoliopsida</taxon>
        <taxon>eudicotyledons</taxon>
        <taxon>Gunneridae</taxon>
        <taxon>Pentapetalae</taxon>
        <taxon>asterids</taxon>
        <taxon>lamiids</taxon>
        <taxon>Solanales</taxon>
        <taxon>Solanaceae</taxon>
        <taxon>Nicotianoideae</taxon>
        <taxon>Nicotianeae</taxon>
        <taxon>Nicotiana</taxon>
    </lineage>
</organism>